<evidence type="ECO:0000259" key="7">
    <source>
        <dbReference type="PROSITE" id="PS51836"/>
    </source>
</evidence>
<name>G0VAP5_NAUCA</name>
<dbReference type="KEGG" id="ncs:NCAS_0B08370"/>
<dbReference type="OMA" id="SEYDEYP"/>
<dbReference type="InterPro" id="IPR041153">
    <property type="entry name" value="LST4_longin"/>
</dbReference>
<feature type="region of interest" description="Disordered" evidence="6">
    <location>
        <begin position="435"/>
        <end position="469"/>
    </location>
</feature>
<keyword evidence="4" id="KW-0653">Protein transport</keyword>
<comment type="similarity">
    <text evidence="1">Belongs to the LST4 family.</text>
</comment>
<dbReference type="FunCoup" id="G0VAP5">
    <property type="interactions" value="66"/>
</dbReference>
<dbReference type="eggNOG" id="ENOG502QPJF">
    <property type="taxonomic scope" value="Eukaryota"/>
</dbReference>
<dbReference type="GO" id="GO:1904263">
    <property type="term" value="P:positive regulation of TORC1 signaling"/>
    <property type="evidence" value="ECO:0007669"/>
    <property type="project" value="EnsemblFungi"/>
</dbReference>
<feature type="compositionally biased region" description="Polar residues" evidence="6">
    <location>
        <begin position="20"/>
        <end position="30"/>
    </location>
</feature>
<dbReference type="STRING" id="1064592.G0VAP5"/>
<dbReference type="GO" id="GO:0015031">
    <property type="term" value="P:protein transport"/>
    <property type="evidence" value="ECO:0007669"/>
    <property type="project" value="UniProtKB-KW"/>
</dbReference>
<evidence type="ECO:0000313" key="8">
    <source>
        <dbReference type="EMBL" id="CCC68921.1"/>
    </source>
</evidence>
<dbReference type="PROSITE" id="PS51836">
    <property type="entry name" value="DENN_FNIP12"/>
    <property type="match status" value="1"/>
</dbReference>
<evidence type="ECO:0000256" key="5">
    <source>
        <dbReference type="ARBA" id="ARBA00022970"/>
    </source>
</evidence>
<evidence type="ECO:0000256" key="3">
    <source>
        <dbReference type="ARBA" id="ARBA00022448"/>
    </source>
</evidence>
<dbReference type="Proteomes" id="UP000001640">
    <property type="component" value="Chromosome 2"/>
</dbReference>
<dbReference type="InterPro" id="IPR037545">
    <property type="entry name" value="DENN_FNIP1/2"/>
</dbReference>
<dbReference type="OrthoDB" id="4063558at2759"/>
<feature type="compositionally biased region" description="Polar residues" evidence="6">
    <location>
        <begin position="624"/>
        <end position="635"/>
    </location>
</feature>
<evidence type="ECO:0000256" key="1">
    <source>
        <dbReference type="ARBA" id="ARBA00010162"/>
    </source>
</evidence>
<dbReference type="AlphaFoldDB" id="G0VAP5"/>
<feature type="compositionally biased region" description="Low complexity" evidence="6">
    <location>
        <begin position="435"/>
        <end position="451"/>
    </location>
</feature>
<dbReference type="EMBL" id="HE576753">
    <property type="protein sequence ID" value="CCC68921.1"/>
    <property type="molecule type" value="Genomic_DNA"/>
</dbReference>
<reference key="2">
    <citation type="submission" date="2011-08" db="EMBL/GenBank/DDBJ databases">
        <title>Genome sequence of Naumovozyma castellii.</title>
        <authorList>
            <person name="Gordon J.L."/>
            <person name="Armisen D."/>
            <person name="Proux-Wera E."/>
            <person name="OhEigeartaigh S.S."/>
            <person name="Byrne K.P."/>
            <person name="Wolfe K.H."/>
        </authorList>
    </citation>
    <scope>NUCLEOTIDE SEQUENCE</scope>
    <source>
        <strain>Type strain:CBS 4309</strain>
    </source>
</reference>
<dbReference type="GO" id="GO:0006865">
    <property type="term" value="P:amino acid transport"/>
    <property type="evidence" value="ECO:0007669"/>
    <property type="project" value="UniProtKB-KW"/>
</dbReference>
<keyword evidence="3" id="KW-0813">Transport</keyword>
<dbReference type="HOGENOM" id="CLU_010482_0_0_1"/>
<dbReference type="Pfam" id="PF18639">
    <property type="entry name" value="Longin_2"/>
    <property type="match status" value="1"/>
</dbReference>
<dbReference type="GO" id="GO:1990877">
    <property type="term" value="C:FNIP-folliculin RagC/D GAP"/>
    <property type="evidence" value="ECO:0007669"/>
    <property type="project" value="EnsemblFungi"/>
</dbReference>
<feature type="region of interest" description="Disordered" evidence="6">
    <location>
        <begin position="609"/>
        <end position="635"/>
    </location>
</feature>
<dbReference type="RefSeq" id="XP_003675292.1">
    <property type="nucleotide sequence ID" value="XM_003675244.1"/>
</dbReference>
<dbReference type="GO" id="GO:0071230">
    <property type="term" value="P:cellular response to amino acid stimulus"/>
    <property type="evidence" value="ECO:0007669"/>
    <property type="project" value="EnsemblFungi"/>
</dbReference>
<evidence type="ECO:0000256" key="4">
    <source>
        <dbReference type="ARBA" id="ARBA00022927"/>
    </source>
</evidence>
<reference evidence="8 9" key="1">
    <citation type="journal article" date="2011" name="Proc. Natl. Acad. Sci. U.S.A.">
        <title>Evolutionary erosion of yeast sex chromosomes by mating-type switching accidents.</title>
        <authorList>
            <person name="Gordon J.L."/>
            <person name="Armisen D."/>
            <person name="Proux-Wera E."/>
            <person name="Oheigeartaigh S.S."/>
            <person name="Byrne K.P."/>
            <person name="Wolfe K.H."/>
        </authorList>
    </citation>
    <scope>NUCLEOTIDE SEQUENCE [LARGE SCALE GENOMIC DNA]</scope>
    <source>
        <strain evidence="9">ATCC 76901 / BCRC 22586 / CBS 4309 / NBRC 1992 / NRRL Y-12630</strain>
    </source>
</reference>
<sequence length="905" mass="101536">MLGTLLRKGTMSVEKKPYAQENSSRKSNASSVLANVSGYGKATTSTTNIAAGVYLGSVSSTDQRHEIIPTISPPIIDHILDELKFKLFGSKSIPYIYNNPVITPSFSHLQTPSSITSRKGISTNKHDGTGFTANTSNNATTCAIDSSTYDFRLLIAEETCQMACVNNYKISLDYTHSKNSSIEQIRQNELKQYIFGSPIRSSDSSIQNDKVRTIPNSNFLLITRIFYLNSISNRLAITLCVSKFLLPVISEMWSQISYSLNEIQNVVLSMILKRNTGDTENEDESINDGLLPTNLDSNLEFAKEIDFIIQLLNTKVMPCLRSVTEIPRLFLYPRTFNEFVESWFKDVFSWIEIKDGPKLGFLPILLSKIVCCYKDSIADSRTTRIVVLSGNMVVANKLLFIIGGLLEPKYRGIISSHDNTNNDELKDLEMHLSSMTTRTPSRVSTPTLTSSETRTDKEFPNVQPTNHTLITNNPSQRLVNIMEITDTDDDDKIDSNLIPTVTHKAKPITAPRRGWTIPTQRNTYSSVSLSSNDSSLGEVIQPSSLKSSESSLHYLSSSLSSHPGSYGSWFNKRPSLSQFMPQSPSAKTNDSNERVPTLQRVTSNTSLHQYNVIPPSPVQAPTLRGTTLTPQPSPSISEYDEYPWFGTSSDSLRTDLNTMNSSTTNNNYVGFGNNNTMTNISNRKINSHGFPLKDVEIQRDCQRISQKEIVDNAFNNICLSGRKEEHKIDPADSYHAAVLDVDVDESMYPAKSMELMSRYTTYLPHFNPWFRLQAIPIAVDSENKVLNSMKKDLQVDNEIARSLIISLRTREIKEVFMKKDIYKGGMARNKHPYCLKQKTKKVFSGGKIGALSAEMEDCITLVELSIKKAMSLYEDNELSIAERDRQVLCIYSSILQYTEEICKDE</sequence>
<dbReference type="InParanoid" id="G0VAP5"/>
<feature type="domain" description="UDENN FNIP1/2-type" evidence="7">
    <location>
        <begin position="146"/>
        <end position="894"/>
    </location>
</feature>
<proteinExistence type="inferred from homology"/>
<dbReference type="GeneID" id="96902478"/>
<keyword evidence="9" id="KW-1185">Reference proteome</keyword>
<evidence type="ECO:0000256" key="2">
    <source>
        <dbReference type="ARBA" id="ARBA00013394"/>
    </source>
</evidence>
<evidence type="ECO:0000256" key="6">
    <source>
        <dbReference type="SAM" id="MobiDB-lite"/>
    </source>
</evidence>
<dbReference type="GO" id="GO:0005774">
    <property type="term" value="C:vacuolar membrane"/>
    <property type="evidence" value="ECO:0007669"/>
    <property type="project" value="EnsemblFungi"/>
</dbReference>
<evidence type="ECO:0000313" key="9">
    <source>
        <dbReference type="Proteomes" id="UP000001640"/>
    </source>
</evidence>
<feature type="region of interest" description="Disordered" evidence="6">
    <location>
        <begin position="1"/>
        <end position="30"/>
    </location>
</feature>
<keyword evidence="5" id="KW-0029">Amino-acid transport</keyword>
<protein>
    <recommendedName>
        <fullName evidence="2">Protein LST4</fullName>
    </recommendedName>
</protein>
<dbReference type="GO" id="GO:0005096">
    <property type="term" value="F:GTPase activator activity"/>
    <property type="evidence" value="ECO:0007669"/>
    <property type="project" value="EnsemblFungi"/>
</dbReference>
<accession>G0VAP5</accession>
<organism evidence="8 9">
    <name type="scientific">Naumovozyma castellii</name>
    <name type="common">Yeast</name>
    <name type="synonym">Saccharomyces castellii</name>
    <dbReference type="NCBI Taxonomy" id="27288"/>
    <lineage>
        <taxon>Eukaryota</taxon>
        <taxon>Fungi</taxon>
        <taxon>Dikarya</taxon>
        <taxon>Ascomycota</taxon>
        <taxon>Saccharomycotina</taxon>
        <taxon>Saccharomycetes</taxon>
        <taxon>Saccharomycetales</taxon>
        <taxon>Saccharomycetaceae</taxon>
        <taxon>Naumovozyma</taxon>
    </lineage>
</organism>
<gene>
    <name evidence="8" type="primary">NCAS0B08370</name>
    <name evidence="8" type="ordered locus">NCAS_0B08370</name>
</gene>